<proteinExistence type="predicted"/>
<gene>
    <name evidence="2" type="ORF">O181_033076</name>
</gene>
<dbReference type="InterPro" id="IPR050704">
    <property type="entry name" value="Peptidase_C85-like"/>
</dbReference>
<dbReference type="EMBL" id="AVOT02012036">
    <property type="protein sequence ID" value="MBW0493361.1"/>
    <property type="molecule type" value="Genomic_DNA"/>
</dbReference>
<dbReference type="PROSITE" id="PS50802">
    <property type="entry name" value="OTU"/>
    <property type="match status" value="1"/>
</dbReference>
<evidence type="ECO:0000313" key="3">
    <source>
        <dbReference type="Proteomes" id="UP000765509"/>
    </source>
</evidence>
<organism evidence="2 3">
    <name type="scientific">Austropuccinia psidii MF-1</name>
    <dbReference type="NCBI Taxonomy" id="1389203"/>
    <lineage>
        <taxon>Eukaryota</taxon>
        <taxon>Fungi</taxon>
        <taxon>Dikarya</taxon>
        <taxon>Basidiomycota</taxon>
        <taxon>Pucciniomycotina</taxon>
        <taxon>Pucciniomycetes</taxon>
        <taxon>Pucciniales</taxon>
        <taxon>Sphaerophragmiaceae</taxon>
        <taxon>Austropuccinia</taxon>
    </lineage>
</organism>
<reference evidence="2" key="1">
    <citation type="submission" date="2021-03" db="EMBL/GenBank/DDBJ databases">
        <title>Draft genome sequence of rust myrtle Austropuccinia psidii MF-1, a brazilian biotype.</title>
        <authorList>
            <person name="Quecine M.C."/>
            <person name="Pachon D.M.R."/>
            <person name="Bonatelli M.L."/>
            <person name="Correr F.H."/>
            <person name="Franceschini L.M."/>
            <person name="Leite T.F."/>
            <person name="Margarido G.R.A."/>
            <person name="Almeida C.A."/>
            <person name="Ferrarezi J.A."/>
            <person name="Labate C.A."/>
        </authorList>
    </citation>
    <scope>NUCLEOTIDE SEQUENCE</scope>
    <source>
        <strain evidence="2">MF-1</strain>
    </source>
</reference>
<name>A0A9Q3H6R2_9BASI</name>
<dbReference type="AlphaFoldDB" id="A0A9Q3H6R2"/>
<protein>
    <recommendedName>
        <fullName evidence="1">OTU domain-containing protein</fullName>
    </recommendedName>
</protein>
<feature type="domain" description="OTU" evidence="1">
    <location>
        <begin position="90"/>
        <end position="221"/>
    </location>
</feature>
<keyword evidence="3" id="KW-1185">Reference proteome</keyword>
<dbReference type="SUPFAM" id="SSF54001">
    <property type="entry name" value="Cysteine proteinases"/>
    <property type="match status" value="1"/>
</dbReference>
<dbReference type="InterPro" id="IPR003323">
    <property type="entry name" value="OTU_dom"/>
</dbReference>
<dbReference type="CDD" id="cd22744">
    <property type="entry name" value="OTU"/>
    <property type="match status" value="1"/>
</dbReference>
<accession>A0A9Q3H6R2</accession>
<dbReference type="Pfam" id="PF02338">
    <property type="entry name" value="OTU"/>
    <property type="match status" value="1"/>
</dbReference>
<dbReference type="OrthoDB" id="2502444at2759"/>
<evidence type="ECO:0000313" key="2">
    <source>
        <dbReference type="EMBL" id="MBW0493361.1"/>
    </source>
</evidence>
<dbReference type="InterPro" id="IPR038765">
    <property type="entry name" value="Papain-like_cys_pep_sf"/>
</dbReference>
<sequence length="264" mass="29933">MDCLPIIATSLPFNKYTARVSSPTSEEFSSVFDASHGELSDEGVTESSQHRQIIFGNKVPESAKNFRFPTREDHVWTQPLKAEGFEGLAHSKRFIAQDGACQFRALAYIFYNDQSKHPQVRQDIVNWLEKNPQEFLEAHDENILPLEIALERMRDTGEWGNEHTLRAASEVFQAEIVVVSSTQLDGRHRGFGETYGFNKRFRKQQIGLFFSNEHYELLFKDPSSLKAPCMSPPGTLALATLKGVPISIITYNGRSDKLRDSNSF</sequence>
<dbReference type="PANTHER" id="PTHR12419:SF10">
    <property type="entry name" value="DEUBIQUITINASE OTUD6B"/>
    <property type="match status" value="1"/>
</dbReference>
<dbReference type="GO" id="GO:0004843">
    <property type="term" value="F:cysteine-type deubiquitinase activity"/>
    <property type="evidence" value="ECO:0007669"/>
    <property type="project" value="TreeGrafter"/>
</dbReference>
<evidence type="ECO:0000259" key="1">
    <source>
        <dbReference type="PROSITE" id="PS50802"/>
    </source>
</evidence>
<dbReference type="Gene3D" id="3.90.70.80">
    <property type="match status" value="1"/>
</dbReference>
<dbReference type="GO" id="GO:0016579">
    <property type="term" value="P:protein deubiquitination"/>
    <property type="evidence" value="ECO:0007669"/>
    <property type="project" value="TreeGrafter"/>
</dbReference>
<comment type="caution">
    <text evidence="2">The sequence shown here is derived from an EMBL/GenBank/DDBJ whole genome shotgun (WGS) entry which is preliminary data.</text>
</comment>
<dbReference type="PANTHER" id="PTHR12419">
    <property type="entry name" value="OTU DOMAIN CONTAINING PROTEIN"/>
    <property type="match status" value="1"/>
</dbReference>
<dbReference type="Proteomes" id="UP000765509">
    <property type="component" value="Unassembled WGS sequence"/>
</dbReference>